<evidence type="ECO:0000259" key="1">
    <source>
        <dbReference type="Pfam" id="PF13439"/>
    </source>
</evidence>
<dbReference type="Proteomes" id="UP001460888">
    <property type="component" value="Unassembled WGS sequence"/>
</dbReference>
<evidence type="ECO:0000313" key="3">
    <source>
        <dbReference type="Proteomes" id="UP001460888"/>
    </source>
</evidence>
<dbReference type="SUPFAM" id="SSF53756">
    <property type="entry name" value="UDP-Glycosyltransferase/glycogen phosphorylase"/>
    <property type="match status" value="1"/>
</dbReference>
<dbReference type="Gene3D" id="3.40.50.2000">
    <property type="entry name" value="Glycogen Phosphorylase B"/>
    <property type="match status" value="2"/>
</dbReference>
<organism evidence="2 3">
    <name type="scientific">Salinisphaera dokdonensis CL-ES53</name>
    <dbReference type="NCBI Taxonomy" id="1304272"/>
    <lineage>
        <taxon>Bacteria</taxon>
        <taxon>Pseudomonadati</taxon>
        <taxon>Pseudomonadota</taxon>
        <taxon>Gammaproteobacteria</taxon>
        <taxon>Salinisphaerales</taxon>
        <taxon>Salinisphaeraceae</taxon>
        <taxon>Salinisphaera</taxon>
    </lineage>
</organism>
<keyword evidence="2" id="KW-0808">Transferase</keyword>
<gene>
    <name evidence="2" type="ORF">SADO_15634</name>
</gene>
<protein>
    <submittedName>
        <fullName evidence="2">Sugar transferase, PEP-CTERM/EpsH1 system associated protein</fullName>
    </submittedName>
</protein>
<comment type="caution">
    <text evidence="2">The sequence shown here is derived from an EMBL/GenBank/DDBJ whole genome shotgun (WGS) entry which is preliminary data.</text>
</comment>
<dbReference type="Pfam" id="PF13692">
    <property type="entry name" value="Glyco_trans_1_4"/>
    <property type="match status" value="1"/>
</dbReference>
<dbReference type="Pfam" id="PF13439">
    <property type="entry name" value="Glyco_transf_4"/>
    <property type="match status" value="1"/>
</dbReference>
<name>A0ABV2B4A0_9GAMM</name>
<keyword evidence="3" id="KW-1185">Reference proteome</keyword>
<sequence length="370" mass="40447">MESLAVSFIQRTRERYRHCVVCLRGEGALAPRLHAVGVRVISIDKRRGKDFGAYWRLTCLLRTIAPEVVHTYNVGTVDVALWARLAGVRHVVHAEHGRDVSDPTGSNPRYRWLRRLMAPAIGRFVAVSDELGTWLIERVGISGNRTQVIRNGIDLDRFADAAESRVWDEGFAPAGSLVIGSIGRLDPVKAFDVLIEAFAHLQQRRPDLNARLVIVGEGNERSRLTALIAQRGLESHVRLMGARDDINVVLRSMDIYACSSVTEGIALTILEAMACERPVVATRVGGNPELVADGETGLMVPADDVPALASALERLADDKLLARRLGRAARARVVAEFSLETMISAYCRLYDSLTGIPTTAAPLEDAAEGS</sequence>
<dbReference type="InterPro" id="IPR028098">
    <property type="entry name" value="Glyco_trans_4-like_N"/>
</dbReference>
<dbReference type="GO" id="GO:0016740">
    <property type="term" value="F:transferase activity"/>
    <property type="evidence" value="ECO:0007669"/>
    <property type="project" value="UniProtKB-KW"/>
</dbReference>
<reference evidence="2 3" key="1">
    <citation type="submission" date="2013-03" db="EMBL/GenBank/DDBJ databases">
        <title>Salinisphaera dokdonensis CL-ES53 Genome Sequencing.</title>
        <authorList>
            <person name="Li C."/>
            <person name="Lai Q."/>
            <person name="Shao Z."/>
        </authorList>
    </citation>
    <scope>NUCLEOTIDE SEQUENCE [LARGE SCALE GENOMIC DNA]</scope>
    <source>
        <strain evidence="2 3">CL-ES53</strain>
    </source>
</reference>
<accession>A0ABV2B4A0</accession>
<feature type="domain" description="Glycosyltransferase subfamily 4-like N-terminal" evidence="1">
    <location>
        <begin position="5"/>
        <end position="157"/>
    </location>
</feature>
<dbReference type="PANTHER" id="PTHR12526">
    <property type="entry name" value="GLYCOSYLTRANSFERASE"/>
    <property type="match status" value="1"/>
</dbReference>
<evidence type="ECO:0000313" key="2">
    <source>
        <dbReference type="EMBL" id="MES1930693.1"/>
    </source>
</evidence>
<dbReference type="EMBL" id="APND01000005">
    <property type="protein sequence ID" value="MES1930693.1"/>
    <property type="molecule type" value="Genomic_DNA"/>
</dbReference>
<proteinExistence type="predicted"/>